<reference evidence="1 2" key="1">
    <citation type="journal article" date="2018" name="Sci. Rep.">
        <title>Genomic signatures of local adaptation to the degree of environmental predictability in rotifers.</title>
        <authorList>
            <person name="Franch-Gras L."/>
            <person name="Hahn C."/>
            <person name="Garcia-Roger E.M."/>
            <person name="Carmona M.J."/>
            <person name="Serra M."/>
            <person name="Gomez A."/>
        </authorList>
    </citation>
    <scope>NUCLEOTIDE SEQUENCE [LARGE SCALE GENOMIC DNA]</scope>
    <source>
        <strain evidence="1">HYR1</strain>
    </source>
</reference>
<dbReference type="EMBL" id="REGN01007565">
    <property type="protein sequence ID" value="RNA05867.1"/>
    <property type="molecule type" value="Genomic_DNA"/>
</dbReference>
<name>A0A3M7Q364_BRAPC</name>
<dbReference type="Proteomes" id="UP000276133">
    <property type="component" value="Unassembled WGS sequence"/>
</dbReference>
<keyword evidence="2" id="KW-1185">Reference proteome</keyword>
<evidence type="ECO:0000313" key="2">
    <source>
        <dbReference type="Proteomes" id="UP000276133"/>
    </source>
</evidence>
<protein>
    <submittedName>
        <fullName evidence="1">Uncharacterized protein</fullName>
    </submittedName>
</protein>
<accession>A0A3M7Q364</accession>
<dbReference type="AlphaFoldDB" id="A0A3M7Q364"/>
<gene>
    <name evidence="1" type="ORF">BpHYR1_005013</name>
</gene>
<organism evidence="1 2">
    <name type="scientific">Brachionus plicatilis</name>
    <name type="common">Marine rotifer</name>
    <name type="synonym">Brachionus muelleri</name>
    <dbReference type="NCBI Taxonomy" id="10195"/>
    <lineage>
        <taxon>Eukaryota</taxon>
        <taxon>Metazoa</taxon>
        <taxon>Spiralia</taxon>
        <taxon>Gnathifera</taxon>
        <taxon>Rotifera</taxon>
        <taxon>Eurotatoria</taxon>
        <taxon>Monogononta</taxon>
        <taxon>Pseudotrocha</taxon>
        <taxon>Ploima</taxon>
        <taxon>Brachionidae</taxon>
        <taxon>Brachionus</taxon>
    </lineage>
</organism>
<comment type="caution">
    <text evidence="1">The sequence shown here is derived from an EMBL/GenBank/DDBJ whole genome shotgun (WGS) entry which is preliminary data.</text>
</comment>
<sequence>MLECNFRIFYTFFLFFCTKIHNTIKIVKQVQRRGWSLKSDFTGKILNFTLNLTRNVLRVRVKTIFFVRSCLKVTSLKSSPTPGFKILNTEERETPDPRRKLIKIKQNFSMSNNC</sequence>
<proteinExistence type="predicted"/>
<evidence type="ECO:0000313" key="1">
    <source>
        <dbReference type="EMBL" id="RNA05867.1"/>
    </source>
</evidence>